<dbReference type="AlphaFoldDB" id="A0A4U0XDJ2"/>
<feature type="non-terminal residue" evidence="7">
    <location>
        <position position="101"/>
    </location>
</feature>
<evidence type="ECO:0000256" key="2">
    <source>
        <dbReference type="ARBA" id="ARBA00007441"/>
    </source>
</evidence>
<dbReference type="InterPro" id="IPR050859">
    <property type="entry name" value="Class-I_PLP-dep_aminotransf"/>
</dbReference>
<name>A0A4U0XDJ2_9PEZI</name>
<gene>
    <name evidence="7" type="ORF">B0A49_02664</name>
</gene>
<organism evidence="7 8">
    <name type="scientific">Cryomyces minteri</name>
    <dbReference type="NCBI Taxonomy" id="331657"/>
    <lineage>
        <taxon>Eukaryota</taxon>
        <taxon>Fungi</taxon>
        <taxon>Dikarya</taxon>
        <taxon>Ascomycota</taxon>
        <taxon>Pezizomycotina</taxon>
        <taxon>Dothideomycetes</taxon>
        <taxon>Dothideomycetes incertae sedis</taxon>
        <taxon>Cryomyces</taxon>
    </lineage>
</organism>
<proteinExistence type="inferred from homology"/>
<dbReference type="GO" id="GO:0008483">
    <property type="term" value="F:transaminase activity"/>
    <property type="evidence" value="ECO:0007669"/>
    <property type="project" value="UniProtKB-KW"/>
</dbReference>
<feature type="compositionally biased region" description="Low complexity" evidence="6">
    <location>
        <begin position="82"/>
        <end position="101"/>
    </location>
</feature>
<keyword evidence="5" id="KW-0663">Pyridoxal phosphate</keyword>
<evidence type="ECO:0000256" key="1">
    <source>
        <dbReference type="ARBA" id="ARBA00001933"/>
    </source>
</evidence>
<keyword evidence="3" id="KW-0032">Aminotransferase</keyword>
<feature type="region of interest" description="Disordered" evidence="6">
    <location>
        <begin position="69"/>
        <end position="101"/>
    </location>
</feature>
<evidence type="ECO:0000256" key="6">
    <source>
        <dbReference type="SAM" id="MobiDB-lite"/>
    </source>
</evidence>
<comment type="similarity">
    <text evidence="2">Belongs to the class-I pyridoxal-phosphate-dependent aminotransferase family.</text>
</comment>
<protein>
    <submittedName>
        <fullName evidence="7">Uncharacterized protein</fullName>
    </submittedName>
</protein>
<dbReference type="InterPro" id="IPR015421">
    <property type="entry name" value="PyrdxlP-dep_Trfase_major"/>
</dbReference>
<dbReference type="EMBL" id="NAJN01000486">
    <property type="protein sequence ID" value="TKA72615.1"/>
    <property type="molecule type" value="Genomic_DNA"/>
</dbReference>
<evidence type="ECO:0000256" key="4">
    <source>
        <dbReference type="ARBA" id="ARBA00022679"/>
    </source>
</evidence>
<accession>A0A4U0XDJ2</accession>
<reference evidence="7 8" key="1">
    <citation type="submission" date="2017-03" db="EMBL/GenBank/DDBJ databases">
        <title>Genomes of endolithic fungi from Antarctica.</title>
        <authorList>
            <person name="Coleine C."/>
            <person name="Masonjones S."/>
            <person name="Stajich J.E."/>
        </authorList>
    </citation>
    <scope>NUCLEOTIDE SEQUENCE [LARGE SCALE GENOMIC DNA]</scope>
    <source>
        <strain evidence="7 8">CCFEE 5187</strain>
    </source>
</reference>
<dbReference type="GO" id="GO:1901605">
    <property type="term" value="P:alpha-amino acid metabolic process"/>
    <property type="evidence" value="ECO:0007669"/>
    <property type="project" value="TreeGrafter"/>
</dbReference>
<evidence type="ECO:0000256" key="5">
    <source>
        <dbReference type="ARBA" id="ARBA00022898"/>
    </source>
</evidence>
<feature type="region of interest" description="Disordered" evidence="6">
    <location>
        <begin position="1"/>
        <end position="26"/>
    </location>
</feature>
<dbReference type="PANTHER" id="PTHR42790">
    <property type="entry name" value="AMINOTRANSFERASE"/>
    <property type="match status" value="1"/>
</dbReference>
<keyword evidence="8" id="KW-1185">Reference proteome</keyword>
<evidence type="ECO:0000313" key="7">
    <source>
        <dbReference type="EMBL" id="TKA72615.1"/>
    </source>
</evidence>
<dbReference type="STRING" id="331657.A0A4U0XDJ2"/>
<comment type="caution">
    <text evidence="7">The sequence shown here is derived from an EMBL/GenBank/DDBJ whole genome shotgun (WGS) entry which is preliminary data.</text>
</comment>
<dbReference type="PANTHER" id="PTHR42790:SF1">
    <property type="entry name" value="AROMATIC AMINO ACID AMINOTRANSFERASE, HYPOTHETICAL (EUROFUNG)"/>
    <property type="match status" value="1"/>
</dbReference>
<sequence length="101" mass="10927">MSVSSQSKLPEPKDLSHHLSRATRSRQASNIKQFYKYFSIPGIGQLAGGLPNPNYFPYDTLEAKVALPDRFKPTPNKPVDPPLAALAATSLSDSTSLPSSN</sequence>
<evidence type="ECO:0000313" key="8">
    <source>
        <dbReference type="Proteomes" id="UP000308768"/>
    </source>
</evidence>
<dbReference type="Gene3D" id="3.40.640.10">
    <property type="entry name" value="Type I PLP-dependent aspartate aminotransferase-like (Major domain)"/>
    <property type="match status" value="1"/>
</dbReference>
<dbReference type="OrthoDB" id="691673at2759"/>
<evidence type="ECO:0000256" key="3">
    <source>
        <dbReference type="ARBA" id="ARBA00022576"/>
    </source>
</evidence>
<dbReference type="Proteomes" id="UP000308768">
    <property type="component" value="Unassembled WGS sequence"/>
</dbReference>
<keyword evidence="4" id="KW-0808">Transferase</keyword>
<comment type="cofactor">
    <cofactor evidence="1">
        <name>pyridoxal 5'-phosphate</name>
        <dbReference type="ChEBI" id="CHEBI:597326"/>
    </cofactor>
</comment>